<dbReference type="Proteomes" id="UP001501000">
    <property type="component" value="Unassembled WGS sequence"/>
</dbReference>
<evidence type="ECO:0000313" key="2">
    <source>
        <dbReference type="Proteomes" id="UP001501000"/>
    </source>
</evidence>
<gene>
    <name evidence="1" type="ORF">GCM10022244_00720</name>
</gene>
<reference evidence="2" key="1">
    <citation type="journal article" date="2019" name="Int. J. Syst. Evol. Microbiol.">
        <title>The Global Catalogue of Microorganisms (GCM) 10K type strain sequencing project: providing services to taxonomists for standard genome sequencing and annotation.</title>
        <authorList>
            <consortium name="The Broad Institute Genomics Platform"/>
            <consortium name="The Broad Institute Genome Sequencing Center for Infectious Disease"/>
            <person name="Wu L."/>
            <person name="Ma J."/>
        </authorList>
    </citation>
    <scope>NUCLEOTIDE SEQUENCE [LARGE SCALE GENOMIC DNA]</scope>
    <source>
        <strain evidence="2">JCM 16956</strain>
    </source>
</reference>
<sequence length="54" mass="5590">MTEMWGAVPLGQQRNIWGAAPEGAADLLDARPCTALGTASSSPATGPRFEVFGE</sequence>
<organism evidence="1 2">
    <name type="scientific">Streptomyces gulbargensis</name>
    <dbReference type="NCBI Taxonomy" id="364901"/>
    <lineage>
        <taxon>Bacteria</taxon>
        <taxon>Bacillati</taxon>
        <taxon>Actinomycetota</taxon>
        <taxon>Actinomycetes</taxon>
        <taxon>Kitasatosporales</taxon>
        <taxon>Streptomycetaceae</taxon>
        <taxon>Streptomyces</taxon>
    </lineage>
</organism>
<name>A0ABP7L965_9ACTN</name>
<protein>
    <submittedName>
        <fullName evidence="1">Uncharacterized protein</fullName>
    </submittedName>
</protein>
<accession>A0ABP7L965</accession>
<comment type="caution">
    <text evidence="1">The sequence shown here is derived from an EMBL/GenBank/DDBJ whole genome shotgun (WGS) entry which is preliminary data.</text>
</comment>
<dbReference type="RefSeq" id="WP_345277480.1">
    <property type="nucleotide sequence ID" value="NZ_BAABAJ010000001.1"/>
</dbReference>
<keyword evidence="2" id="KW-1185">Reference proteome</keyword>
<evidence type="ECO:0000313" key="1">
    <source>
        <dbReference type="EMBL" id="GAA3894752.1"/>
    </source>
</evidence>
<proteinExistence type="predicted"/>
<dbReference type="EMBL" id="BAABAJ010000001">
    <property type="protein sequence ID" value="GAA3894752.1"/>
    <property type="molecule type" value="Genomic_DNA"/>
</dbReference>